<evidence type="ECO:0000313" key="2">
    <source>
        <dbReference type="EMBL" id="QPH96804.1"/>
    </source>
</evidence>
<proteinExistence type="predicted"/>
<dbReference type="RefSeq" id="WP_051267842.1">
    <property type="nucleotide sequence ID" value="NZ_CABPTT010000001.1"/>
</dbReference>
<evidence type="ECO:0000313" key="1">
    <source>
        <dbReference type="EMBL" id="OUT08094.1"/>
    </source>
</evidence>
<dbReference type="AlphaFoldDB" id="A0A1Y5ML60"/>
<evidence type="ECO:0000313" key="3">
    <source>
        <dbReference type="Proteomes" id="UP000196317"/>
    </source>
</evidence>
<gene>
    <name evidence="1" type="ORF">B9N65_04640</name>
    <name evidence="2" type="ORF">CVS89_00555</name>
</gene>
<sequence>MKYFYKNLAYEKCYDENSFVAGLMDYFEWSDEKYWLLESDLIDIYKKYHKKELPIRIMRGIVWLLNTPLYHFGPFKVKTCERSFKKKSNYLISPLRPSISDRVNRLRSLILTVSLDDDKFFYTDFIYAPK</sequence>
<dbReference type="EMBL" id="CP049263">
    <property type="protein sequence ID" value="QPH96804.1"/>
    <property type="molecule type" value="Genomic_DNA"/>
</dbReference>
<reference evidence="2 4" key="2">
    <citation type="journal article" date="2018" name="Emerg. Microbes Infect.">
        <title>Genomic analysis of oral Campylobacter concisus strains identified a potential bacterial molecular marker associated with active Crohn's disease.</title>
        <authorList>
            <person name="Liu F."/>
            <person name="Ma R."/>
            <person name="Tay C.Y.A."/>
            <person name="Octavia S."/>
            <person name="Lan R."/>
            <person name="Chung H.K.L."/>
            <person name="Riordan S.M."/>
            <person name="Grimm M.C."/>
            <person name="Leong R.W."/>
            <person name="Tanaka M.M."/>
            <person name="Connor S."/>
            <person name="Zhang L."/>
        </authorList>
    </citation>
    <scope>NUCLEOTIDE SEQUENCE [LARGE SCALE GENOMIC DNA]</scope>
    <source>
        <strain evidence="2 4">H16O-S1</strain>
    </source>
</reference>
<dbReference type="Proteomes" id="UP000594571">
    <property type="component" value="Chromosome"/>
</dbReference>
<dbReference type="EMBL" id="NDYN01000004">
    <property type="protein sequence ID" value="OUT08094.1"/>
    <property type="molecule type" value="Genomic_DNA"/>
</dbReference>
<dbReference type="Pfam" id="PF15592">
    <property type="entry name" value="Imm41"/>
    <property type="match status" value="1"/>
</dbReference>
<accession>A0A1Y5ML60</accession>
<dbReference type="Proteomes" id="UP000196317">
    <property type="component" value="Unassembled WGS sequence"/>
</dbReference>
<reference evidence="1 3" key="1">
    <citation type="submission" date="2017-04" db="EMBL/GenBank/DDBJ databases">
        <title>Complete genome of Campylobacter concisus ATCC 33237T and draft genomes for an additional eight well characterized C. concisus strains.</title>
        <authorList>
            <person name="Cornelius A.J."/>
            <person name="Miller W.G."/>
            <person name="Lastovica A.J."/>
            <person name="On S.L."/>
            <person name="French N.P."/>
            <person name="Vandenberg O."/>
            <person name="Biggs P.J."/>
        </authorList>
    </citation>
    <scope>NUCLEOTIDE SEQUENCE [LARGE SCALE GENOMIC DNA]</scope>
    <source>
        <strain evidence="1 3">CCUG 19995</strain>
    </source>
</reference>
<name>A0A1Y5ML60_9BACT</name>
<dbReference type="InterPro" id="IPR028959">
    <property type="entry name" value="Imm41"/>
</dbReference>
<reference evidence="2 4" key="3">
    <citation type="journal article" date="2020" name="Microb. Genom.">
        <title>Analysis of complete Campylobacter concisus genomes identifies genomospecies features, secretion systems and novel plasmids and their association with severe ulcerative colitis.</title>
        <authorList>
            <person name="Liu F."/>
            <person name="Chen S."/>
            <person name="Luu L.D.W."/>
            <person name="Lee S.A."/>
            <person name="Tay A.C.Y."/>
            <person name="Wu R."/>
            <person name="Riordan S.M."/>
            <person name="Lan R."/>
            <person name="Liu L."/>
            <person name="Zhang L."/>
        </authorList>
    </citation>
    <scope>NUCLEOTIDE SEQUENCE [LARGE SCALE GENOMIC DNA]</scope>
    <source>
        <strain evidence="2 4">H16O-S1</strain>
    </source>
</reference>
<organism evidence="1 3">
    <name type="scientific">Campylobacter concisus</name>
    <dbReference type="NCBI Taxonomy" id="199"/>
    <lineage>
        <taxon>Bacteria</taxon>
        <taxon>Pseudomonadati</taxon>
        <taxon>Campylobacterota</taxon>
        <taxon>Epsilonproteobacteria</taxon>
        <taxon>Campylobacterales</taxon>
        <taxon>Campylobacteraceae</taxon>
        <taxon>Campylobacter</taxon>
    </lineage>
</organism>
<protein>
    <submittedName>
        <fullName evidence="1">Uncharacterized protein</fullName>
    </submittedName>
</protein>
<evidence type="ECO:0000313" key="4">
    <source>
        <dbReference type="Proteomes" id="UP000594571"/>
    </source>
</evidence>